<feature type="region of interest" description="Disordered" evidence="1">
    <location>
        <begin position="79"/>
        <end position="102"/>
    </location>
</feature>
<evidence type="ECO:0000256" key="1">
    <source>
        <dbReference type="SAM" id="MobiDB-lite"/>
    </source>
</evidence>
<feature type="domain" description="HTH cro/C1-type" evidence="2">
    <location>
        <begin position="11"/>
        <end position="66"/>
    </location>
</feature>
<gene>
    <name evidence="3" type="ORF">HYN48_12705</name>
</gene>
<evidence type="ECO:0000313" key="4">
    <source>
        <dbReference type="Proteomes" id="UP000244193"/>
    </source>
</evidence>
<dbReference type="EMBL" id="CP028811">
    <property type="protein sequence ID" value="AWA30868.1"/>
    <property type="molecule type" value="Genomic_DNA"/>
</dbReference>
<dbReference type="SMART" id="SM00530">
    <property type="entry name" value="HTH_XRE"/>
    <property type="match status" value="1"/>
</dbReference>
<protein>
    <submittedName>
        <fullName evidence="3">Transcriptional regulator</fullName>
    </submittedName>
</protein>
<dbReference type="Gene3D" id="1.10.260.40">
    <property type="entry name" value="lambda repressor-like DNA-binding domains"/>
    <property type="match status" value="1"/>
</dbReference>
<keyword evidence="4" id="KW-1185">Reference proteome</keyword>
<proteinExistence type="predicted"/>
<dbReference type="SUPFAM" id="SSF47413">
    <property type="entry name" value="lambda repressor-like DNA-binding domains"/>
    <property type="match status" value="1"/>
</dbReference>
<dbReference type="AlphaFoldDB" id="A0A2S0RI30"/>
<feature type="compositionally biased region" description="Polar residues" evidence="1">
    <location>
        <begin position="79"/>
        <end position="90"/>
    </location>
</feature>
<dbReference type="GO" id="GO:0003677">
    <property type="term" value="F:DNA binding"/>
    <property type="evidence" value="ECO:0007669"/>
    <property type="project" value="InterPro"/>
</dbReference>
<dbReference type="KEGG" id="fmg:HYN48_12705"/>
<dbReference type="RefSeq" id="WP_108372279.1">
    <property type="nucleotide sequence ID" value="NZ_CP028811.1"/>
</dbReference>
<organism evidence="3 4">
    <name type="scientific">Flavobacterium magnum</name>
    <dbReference type="NCBI Taxonomy" id="2162713"/>
    <lineage>
        <taxon>Bacteria</taxon>
        <taxon>Pseudomonadati</taxon>
        <taxon>Bacteroidota</taxon>
        <taxon>Flavobacteriia</taxon>
        <taxon>Flavobacteriales</taxon>
        <taxon>Flavobacteriaceae</taxon>
        <taxon>Flavobacterium</taxon>
    </lineage>
</organism>
<dbReference type="Pfam" id="PF01381">
    <property type="entry name" value="HTH_3"/>
    <property type="match status" value="1"/>
</dbReference>
<dbReference type="CDD" id="cd00093">
    <property type="entry name" value="HTH_XRE"/>
    <property type="match status" value="1"/>
</dbReference>
<reference evidence="3 4" key="1">
    <citation type="submission" date="2018-04" db="EMBL/GenBank/DDBJ databases">
        <title>Genome sequencing of Flavobacterium sp. HYN0048.</title>
        <authorList>
            <person name="Yi H."/>
            <person name="Baek C."/>
        </authorList>
    </citation>
    <scope>NUCLEOTIDE SEQUENCE [LARGE SCALE GENOMIC DNA]</scope>
    <source>
        <strain evidence="3 4">HYN0048</strain>
    </source>
</reference>
<dbReference type="InterPro" id="IPR010982">
    <property type="entry name" value="Lambda_DNA-bd_dom_sf"/>
</dbReference>
<dbReference type="OrthoDB" id="1034290at2"/>
<sequence length="130" mass="14578">MLHNGNFIKRLELLMKHYSLSASSFADRIGVQRSGISHLLSGRNKPSLDFILKLEEEFPEVSLYWLLKGTGSLLSQTENNESAVSEQSPLSEIMPPAPEIGTRNGDIEKIIVLYRDGSFADFSPRTDRPK</sequence>
<dbReference type="Proteomes" id="UP000244193">
    <property type="component" value="Chromosome"/>
</dbReference>
<accession>A0A2S0RI30</accession>
<dbReference type="PROSITE" id="PS50943">
    <property type="entry name" value="HTH_CROC1"/>
    <property type="match status" value="1"/>
</dbReference>
<evidence type="ECO:0000313" key="3">
    <source>
        <dbReference type="EMBL" id="AWA30868.1"/>
    </source>
</evidence>
<name>A0A2S0RI30_9FLAO</name>
<dbReference type="InterPro" id="IPR001387">
    <property type="entry name" value="Cro/C1-type_HTH"/>
</dbReference>
<evidence type="ECO:0000259" key="2">
    <source>
        <dbReference type="PROSITE" id="PS50943"/>
    </source>
</evidence>